<organism evidence="3 4">
    <name type="scientific">Halostagnicola larsenii XH-48</name>
    <dbReference type="NCBI Taxonomy" id="797299"/>
    <lineage>
        <taxon>Archaea</taxon>
        <taxon>Methanobacteriati</taxon>
        <taxon>Methanobacteriota</taxon>
        <taxon>Stenosarchaea group</taxon>
        <taxon>Halobacteria</taxon>
        <taxon>Halobacteriales</taxon>
        <taxon>Natrialbaceae</taxon>
        <taxon>Halostagnicola</taxon>
    </lineage>
</organism>
<keyword evidence="3" id="KW-0808">Transferase</keyword>
<dbReference type="PANTHER" id="PTHR45947">
    <property type="entry name" value="SULFOQUINOVOSYL TRANSFERASE SQD2"/>
    <property type="match status" value="1"/>
</dbReference>
<evidence type="ECO:0000259" key="2">
    <source>
        <dbReference type="Pfam" id="PF13439"/>
    </source>
</evidence>
<dbReference type="STRING" id="797299.HALLA_13380"/>
<dbReference type="eggNOG" id="arCOG01403">
    <property type="taxonomic scope" value="Archaea"/>
</dbReference>
<sequence>MAIDLLYIVSTLRQSGPTNQLYYLLENLSEEFNARILTLSPEPEDSELARFRELDIEYETLGLSRVKGALIGPVRLRNAVNEYDPDIIHTQGIRADTLVTAFVSGHPHVTTIRNYAFDDYPAKYGQKKGMPMAVLHTNILKRLQYPVACSETIAQAVQPHGIDAAPIQNGVDTTSYTPVTPSETQNRREQLGLPTDGPIIISVGSLIERKDPVTVVRGFSQSSLSDDGYLVLLGDGPLRKKCEHAIQDTSRVFFEGWVDNVAAYLQASDFFVSASKSEGLPNSVMEALASGLSVCLSDIQPHKEILQYGDVGTEFEIGSVSGLATALGSLVEKETAAPRTVATDHLSAVRMSREYQQTYRELAQDV</sequence>
<dbReference type="Pfam" id="PF13439">
    <property type="entry name" value="Glyco_transf_4"/>
    <property type="match status" value="1"/>
</dbReference>
<feature type="domain" description="Glycosyltransferase subfamily 4-like N-terminal" evidence="2">
    <location>
        <begin position="16"/>
        <end position="174"/>
    </location>
</feature>
<dbReference type="OrthoDB" id="132546at2157"/>
<reference evidence="3 4" key="1">
    <citation type="submission" date="2014-01" db="EMBL/GenBank/DDBJ databases">
        <authorList>
            <consortium name="DOE Joint Genome Institute"/>
            <person name="Anderson I."/>
            <person name="Huntemann M."/>
            <person name="Han J."/>
            <person name="Chen A."/>
            <person name="Kyrpides N."/>
            <person name="Mavromatis K."/>
            <person name="Markowitz V."/>
            <person name="Palaniappan K."/>
            <person name="Ivanova N."/>
            <person name="Schaumberg A."/>
            <person name="Pati A."/>
            <person name="Liolios K."/>
            <person name="Nordberg H.P."/>
            <person name="Cantor M.N."/>
            <person name="Hua S.X."/>
            <person name="Woyke T."/>
        </authorList>
    </citation>
    <scope>NUCLEOTIDE SEQUENCE [LARGE SCALE GENOMIC DNA]</scope>
    <source>
        <strain evidence="3 4">XH-48</strain>
    </source>
</reference>
<dbReference type="InterPro" id="IPR050194">
    <property type="entry name" value="Glycosyltransferase_grp1"/>
</dbReference>
<dbReference type="HOGENOM" id="CLU_009583_0_1_2"/>
<feature type="domain" description="Glycosyl transferase family 1" evidence="1">
    <location>
        <begin position="185"/>
        <end position="334"/>
    </location>
</feature>
<dbReference type="AlphaFoldDB" id="W0JQR8"/>
<dbReference type="Proteomes" id="UP000019024">
    <property type="component" value="Chromosome"/>
</dbReference>
<dbReference type="InterPro" id="IPR001296">
    <property type="entry name" value="Glyco_trans_1"/>
</dbReference>
<evidence type="ECO:0000313" key="3">
    <source>
        <dbReference type="EMBL" id="AHF99631.1"/>
    </source>
</evidence>
<dbReference type="KEGG" id="hlr:HALLA_13380"/>
<dbReference type="GO" id="GO:0016757">
    <property type="term" value="F:glycosyltransferase activity"/>
    <property type="evidence" value="ECO:0007669"/>
    <property type="project" value="InterPro"/>
</dbReference>
<dbReference type="SUPFAM" id="SSF53756">
    <property type="entry name" value="UDP-Glycosyltransferase/glycogen phosphorylase"/>
    <property type="match status" value="1"/>
</dbReference>
<proteinExistence type="predicted"/>
<dbReference type="InterPro" id="IPR028098">
    <property type="entry name" value="Glyco_trans_4-like_N"/>
</dbReference>
<dbReference type="RefSeq" id="WP_049952875.1">
    <property type="nucleotide sequence ID" value="NZ_CP007055.1"/>
</dbReference>
<dbReference type="EMBL" id="CP007055">
    <property type="protein sequence ID" value="AHF99631.1"/>
    <property type="molecule type" value="Genomic_DNA"/>
</dbReference>
<dbReference type="PATRIC" id="fig|797299.3.peg.1687"/>
<gene>
    <name evidence="3" type="ORF">HALLA_13380</name>
</gene>
<evidence type="ECO:0000259" key="1">
    <source>
        <dbReference type="Pfam" id="PF00534"/>
    </source>
</evidence>
<keyword evidence="4" id="KW-1185">Reference proteome</keyword>
<name>W0JQR8_9EURY</name>
<accession>W0JQR8</accession>
<protein>
    <submittedName>
        <fullName evidence="3">Glycosyl transferase</fullName>
    </submittedName>
</protein>
<dbReference type="PANTHER" id="PTHR45947:SF3">
    <property type="entry name" value="SULFOQUINOVOSYL TRANSFERASE SQD2"/>
    <property type="match status" value="1"/>
</dbReference>
<dbReference type="GeneID" id="25145430"/>
<evidence type="ECO:0000313" key="4">
    <source>
        <dbReference type="Proteomes" id="UP000019024"/>
    </source>
</evidence>
<dbReference type="Pfam" id="PF00534">
    <property type="entry name" value="Glycos_transf_1"/>
    <property type="match status" value="1"/>
</dbReference>
<dbReference type="Gene3D" id="3.40.50.2000">
    <property type="entry name" value="Glycogen Phosphorylase B"/>
    <property type="match status" value="2"/>
</dbReference>